<comment type="caution">
    <text evidence="2">The sequence shown here is derived from an EMBL/GenBank/DDBJ whole genome shotgun (WGS) entry which is preliminary data.</text>
</comment>
<dbReference type="AlphaFoldDB" id="A0A556U7Q1"/>
<evidence type="ECO:0000313" key="3">
    <source>
        <dbReference type="Proteomes" id="UP000319801"/>
    </source>
</evidence>
<evidence type="ECO:0000259" key="1">
    <source>
        <dbReference type="Pfam" id="PF02771"/>
    </source>
</evidence>
<feature type="domain" description="Acyl-CoA dehydrogenase/oxidase N-terminal" evidence="1">
    <location>
        <begin position="38"/>
        <end position="90"/>
    </location>
</feature>
<accession>A0A556U7Q1</accession>
<dbReference type="PANTHER" id="PTHR43884">
    <property type="entry name" value="ACYL-COA DEHYDROGENASE"/>
    <property type="match status" value="1"/>
</dbReference>
<dbReference type="GO" id="GO:0008470">
    <property type="term" value="F:3-methylbutanoyl-CoA dehydrogenase activity"/>
    <property type="evidence" value="ECO:0007669"/>
    <property type="project" value="TreeGrafter"/>
</dbReference>
<proteinExistence type="predicted"/>
<dbReference type="InterPro" id="IPR009100">
    <property type="entry name" value="AcylCoA_DH/oxidase_NM_dom_sf"/>
</dbReference>
<dbReference type="PANTHER" id="PTHR43884:SF12">
    <property type="entry name" value="ISOVALERYL-COA DEHYDROGENASE, MITOCHONDRIAL-RELATED"/>
    <property type="match status" value="1"/>
</dbReference>
<reference evidence="2 3" key="1">
    <citation type="journal article" date="2019" name="Genome Biol. Evol.">
        <title>Whole-Genome Sequencing of the Giant Devil Catfish, Bagarius yarrelli.</title>
        <authorList>
            <person name="Jiang W."/>
            <person name="Lv Y."/>
            <person name="Cheng L."/>
            <person name="Yang K."/>
            <person name="Chao B."/>
            <person name="Wang X."/>
            <person name="Li Y."/>
            <person name="Pan X."/>
            <person name="You X."/>
            <person name="Zhang Y."/>
            <person name="Yang J."/>
            <person name="Li J."/>
            <person name="Zhang X."/>
            <person name="Liu S."/>
            <person name="Sun C."/>
            <person name="Yang J."/>
            <person name="Shi Q."/>
        </authorList>
    </citation>
    <scope>NUCLEOTIDE SEQUENCE [LARGE SCALE GENOMIC DNA]</scope>
    <source>
        <strain evidence="2">JWS20170419001</strain>
        <tissue evidence="2">Muscle</tissue>
    </source>
</reference>
<keyword evidence="3" id="KW-1185">Reference proteome</keyword>
<dbReference type="OrthoDB" id="9988775at2759"/>
<dbReference type="EMBL" id="VCAZ01000059">
    <property type="protein sequence ID" value="TSN67140.1"/>
    <property type="molecule type" value="Genomic_DNA"/>
</dbReference>
<dbReference type="InterPro" id="IPR013786">
    <property type="entry name" value="AcylCoA_DH/ox_N"/>
</dbReference>
<sequence length="96" mass="10955">MFAARRVLRFAQRIAGVRVQRRGCAGAVPLDDIVNGLTDEQIQLRHTVQRFCQEKLAPYANEIDKKNEFSHMREFWKEAGGLGLLGITAPGKNYYF</sequence>
<name>A0A556U7Q1_BAGYA</name>
<organism evidence="2 3">
    <name type="scientific">Bagarius yarrelli</name>
    <name type="common">Goonch</name>
    <name type="synonym">Bagrus yarrelli</name>
    <dbReference type="NCBI Taxonomy" id="175774"/>
    <lineage>
        <taxon>Eukaryota</taxon>
        <taxon>Metazoa</taxon>
        <taxon>Chordata</taxon>
        <taxon>Craniata</taxon>
        <taxon>Vertebrata</taxon>
        <taxon>Euteleostomi</taxon>
        <taxon>Actinopterygii</taxon>
        <taxon>Neopterygii</taxon>
        <taxon>Teleostei</taxon>
        <taxon>Ostariophysi</taxon>
        <taxon>Siluriformes</taxon>
        <taxon>Sisoridae</taxon>
        <taxon>Sisorinae</taxon>
        <taxon>Bagarius</taxon>
    </lineage>
</organism>
<dbReference type="SUPFAM" id="SSF56645">
    <property type="entry name" value="Acyl-CoA dehydrogenase NM domain-like"/>
    <property type="match status" value="1"/>
</dbReference>
<dbReference type="Gene3D" id="1.10.540.10">
    <property type="entry name" value="Acyl-CoA dehydrogenase/oxidase, N-terminal domain"/>
    <property type="match status" value="1"/>
</dbReference>
<dbReference type="InterPro" id="IPR037069">
    <property type="entry name" value="AcylCoA_DH/ox_N_sf"/>
</dbReference>
<protein>
    <submittedName>
        <fullName evidence="2">Isovaleryl-CoA dehydrogenase, mitochondrial</fullName>
    </submittedName>
</protein>
<evidence type="ECO:0000313" key="2">
    <source>
        <dbReference type="EMBL" id="TSN67140.1"/>
    </source>
</evidence>
<dbReference type="GO" id="GO:0050660">
    <property type="term" value="F:flavin adenine dinucleotide binding"/>
    <property type="evidence" value="ECO:0007669"/>
    <property type="project" value="InterPro"/>
</dbReference>
<dbReference type="GO" id="GO:0005739">
    <property type="term" value="C:mitochondrion"/>
    <property type="evidence" value="ECO:0007669"/>
    <property type="project" value="TreeGrafter"/>
</dbReference>
<dbReference type="Pfam" id="PF02771">
    <property type="entry name" value="Acyl-CoA_dh_N"/>
    <property type="match status" value="1"/>
</dbReference>
<dbReference type="GO" id="GO:0006552">
    <property type="term" value="P:L-leucine catabolic process"/>
    <property type="evidence" value="ECO:0007669"/>
    <property type="project" value="TreeGrafter"/>
</dbReference>
<gene>
    <name evidence="2" type="ORF">Baya_8956</name>
</gene>
<dbReference type="Proteomes" id="UP000319801">
    <property type="component" value="Unassembled WGS sequence"/>
</dbReference>